<name>A0ABV3GT26_MICGL</name>
<dbReference type="Proteomes" id="UP001551675">
    <property type="component" value="Unassembled WGS sequence"/>
</dbReference>
<dbReference type="Gene3D" id="3.40.50.150">
    <property type="entry name" value="Vaccinia Virus protein VP39"/>
    <property type="match status" value="1"/>
</dbReference>
<accession>A0ABV3GT26</accession>
<dbReference type="PANTHER" id="PTHR43619">
    <property type="entry name" value="S-ADENOSYL-L-METHIONINE-DEPENDENT METHYLTRANSFERASE YKTD-RELATED"/>
    <property type="match status" value="1"/>
</dbReference>
<dbReference type="PANTHER" id="PTHR43619:SF2">
    <property type="entry name" value="S-ADENOSYL-L-METHIONINE-DEPENDENT METHYLTRANSFERASES SUPERFAMILY PROTEIN"/>
    <property type="match status" value="1"/>
</dbReference>
<dbReference type="RefSeq" id="WP_061259134.1">
    <property type="nucleotide sequence ID" value="NZ_JBFALK010000031.1"/>
</dbReference>
<organism evidence="3 4">
    <name type="scientific">Microtetraspora glauca</name>
    <dbReference type="NCBI Taxonomy" id="1996"/>
    <lineage>
        <taxon>Bacteria</taxon>
        <taxon>Bacillati</taxon>
        <taxon>Actinomycetota</taxon>
        <taxon>Actinomycetes</taxon>
        <taxon>Streptosporangiales</taxon>
        <taxon>Streptosporangiaceae</taxon>
        <taxon>Microtetraspora</taxon>
    </lineage>
</organism>
<dbReference type="EMBL" id="JBFALK010000031">
    <property type="protein sequence ID" value="MEV0974457.1"/>
    <property type="molecule type" value="Genomic_DNA"/>
</dbReference>
<keyword evidence="4" id="KW-1185">Reference proteome</keyword>
<dbReference type="InterPro" id="IPR029063">
    <property type="entry name" value="SAM-dependent_MTases_sf"/>
</dbReference>
<dbReference type="GO" id="GO:0032259">
    <property type="term" value="P:methylation"/>
    <property type="evidence" value="ECO:0007669"/>
    <property type="project" value="UniProtKB-KW"/>
</dbReference>
<keyword evidence="1 3" id="KW-0489">Methyltransferase</keyword>
<evidence type="ECO:0000313" key="3">
    <source>
        <dbReference type="EMBL" id="MEV0974457.1"/>
    </source>
</evidence>
<evidence type="ECO:0000256" key="1">
    <source>
        <dbReference type="ARBA" id="ARBA00022603"/>
    </source>
</evidence>
<comment type="caution">
    <text evidence="3">The sequence shown here is derived from an EMBL/GenBank/DDBJ whole genome shotgun (WGS) entry which is preliminary data.</text>
</comment>
<evidence type="ECO:0000313" key="4">
    <source>
        <dbReference type="Proteomes" id="UP001551675"/>
    </source>
</evidence>
<keyword evidence="2" id="KW-0808">Transferase</keyword>
<dbReference type="SUPFAM" id="SSF53335">
    <property type="entry name" value="S-adenosyl-L-methionine-dependent methyltransferases"/>
    <property type="match status" value="1"/>
</dbReference>
<dbReference type="InterPro" id="IPR007213">
    <property type="entry name" value="Ppm1/Ppm2/Tcmp"/>
</dbReference>
<dbReference type="GO" id="GO:0008168">
    <property type="term" value="F:methyltransferase activity"/>
    <property type="evidence" value="ECO:0007669"/>
    <property type="project" value="UniProtKB-KW"/>
</dbReference>
<dbReference type="Pfam" id="PF04072">
    <property type="entry name" value="LCM"/>
    <property type="match status" value="1"/>
</dbReference>
<dbReference type="PIRSF" id="PIRSF028177">
    <property type="entry name" value="Polyketide_synth_Omtfrase_TcmP"/>
    <property type="match status" value="1"/>
</dbReference>
<sequence length="273" mass="31017">MTTEKVAFTGARQTLLATLYGRALDSRSDHPVLGDTMAEETVRRIAYDFTRFHLSRGEATGVAMRGRQFDEWTAQFLAAHPDATVVHLGCGLDGRVFRVAPPAGVRWFDVDYPEVVELRRRLYPERAGCRLIGSSVTDPEWTAEIPGDRPTLVVAEGLTMYLTAPTMEALVHRIIDRFPRGQFVFDAVSPLGIRAQRFNRALRAAGATLTWGLDDPRRLESWDPRFTLLTELAAVDLPWIDRLPPHYRIACRIMKLIPPIRRMGLLLRYRFSR</sequence>
<proteinExistence type="predicted"/>
<dbReference type="InterPro" id="IPR016874">
    <property type="entry name" value="TcmP-like"/>
</dbReference>
<protein>
    <submittedName>
        <fullName evidence="3">Class I SAM-dependent methyltransferase</fullName>
    </submittedName>
</protein>
<evidence type="ECO:0000256" key="2">
    <source>
        <dbReference type="ARBA" id="ARBA00022679"/>
    </source>
</evidence>
<reference evidence="3 4" key="1">
    <citation type="submission" date="2024-06" db="EMBL/GenBank/DDBJ databases">
        <title>The Natural Products Discovery Center: Release of the First 8490 Sequenced Strains for Exploring Actinobacteria Biosynthetic Diversity.</title>
        <authorList>
            <person name="Kalkreuter E."/>
            <person name="Kautsar S.A."/>
            <person name="Yang D."/>
            <person name="Bader C.D."/>
            <person name="Teijaro C.N."/>
            <person name="Fluegel L."/>
            <person name="Davis C.M."/>
            <person name="Simpson J.R."/>
            <person name="Lauterbach L."/>
            <person name="Steele A.D."/>
            <person name="Gui C."/>
            <person name="Meng S."/>
            <person name="Li G."/>
            <person name="Viehrig K."/>
            <person name="Ye F."/>
            <person name="Su P."/>
            <person name="Kiefer A.F."/>
            <person name="Nichols A."/>
            <person name="Cepeda A.J."/>
            <person name="Yan W."/>
            <person name="Fan B."/>
            <person name="Jiang Y."/>
            <person name="Adhikari A."/>
            <person name="Zheng C.-J."/>
            <person name="Schuster L."/>
            <person name="Cowan T.M."/>
            <person name="Smanski M.J."/>
            <person name="Chevrette M.G."/>
            <person name="De Carvalho L.P.S."/>
            <person name="Shen B."/>
        </authorList>
    </citation>
    <scope>NUCLEOTIDE SEQUENCE [LARGE SCALE GENOMIC DNA]</scope>
    <source>
        <strain evidence="3 4">NPDC050100</strain>
    </source>
</reference>
<gene>
    <name evidence="3" type="ORF">AB0I59_38170</name>
</gene>